<dbReference type="InterPro" id="IPR011611">
    <property type="entry name" value="PfkB_dom"/>
</dbReference>
<keyword evidence="3" id="KW-0547">Nucleotide-binding</keyword>
<keyword evidence="9" id="KW-1185">Reference proteome</keyword>
<dbReference type="EC" id="2.7.1.56" evidence="8"/>
<feature type="domain" description="Carbohydrate kinase PfkB" evidence="7">
    <location>
        <begin position="8"/>
        <end position="273"/>
    </location>
</feature>
<dbReference type="InterPro" id="IPR002173">
    <property type="entry name" value="Carboh/pur_kinase_PfkB_CS"/>
</dbReference>
<evidence type="ECO:0000256" key="3">
    <source>
        <dbReference type="ARBA" id="ARBA00022741"/>
    </source>
</evidence>
<dbReference type="GO" id="GO:0008662">
    <property type="term" value="F:1-phosphofructokinase activity"/>
    <property type="evidence" value="ECO:0007669"/>
    <property type="project" value="UniProtKB-EC"/>
</dbReference>
<dbReference type="Proteomes" id="UP000524237">
    <property type="component" value="Unassembled WGS sequence"/>
</dbReference>
<dbReference type="NCBIfam" id="TIGR03168">
    <property type="entry name" value="1-PFK"/>
    <property type="match status" value="1"/>
</dbReference>
<proteinExistence type="inferred from homology"/>
<keyword evidence="5" id="KW-0067">ATP-binding</keyword>
<evidence type="ECO:0000313" key="8">
    <source>
        <dbReference type="EMBL" id="MBA8829150.1"/>
    </source>
</evidence>
<dbReference type="PIRSF" id="PIRSF000535">
    <property type="entry name" value="1PFK/6PFK/LacC"/>
    <property type="match status" value="1"/>
</dbReference>
<dbReference type="RefSeq" id="WP_182484595.1">
    <property type="nucleotide sequence ID" value="NZ_JACGWU010000003.1"/>
</dbReference>
<dbReference type="Pfam" id="PF00294">
    <property type="entry name" value="PfkB"/>
    <property type="match status" value="1"/>
</dbReference>
<comment type="similarity">
    <text evidence="1">Belongs to the carbohydrate kinase PfkB family.</text>
</comment>
<dbReference type="Gene3D" id="3.40.1190.20">
    <property type="match status" value="1"/>
</dbReference>
<accession>A0A7W3JTZ9</accession>
<evidence type="ECO:0000256" key="5">
    <source>
        <dbReference type="ARBA" id="ARBA00022840"/>
    </source>
</evidence>
<reference evidence="8 9" key="1">
    <citation type="submission" date="2020-07" db="EMBL/GenBank/DDBJ databases">
        <title>Sequencing the genomes of 1000 actinobacteria strains.</title>
        <authorList>
            <person name="Klenk H.-P."/>
        </authorList>
    </citation>
    <scope>NUCLEOTIDE SEQUENCE [LARGE SCALE GENOMIC DNA]</scope>
    <source>
        <strain evidence="8 9">DSM 23737</strain>
    </source>
</reference>
<dbReference type="InterPro" id="IPR017583">
    <property type="entry name" value="Tagatose/fructose_Pkinase"/>
</dbReference>
<dbReference type="CDD" id="cd01164">
    <property type="entry name" value="FruK_PfkB_like"/>
    <property type="match status" value="1"/>
</dbReference>
<name>A0A7W3JTZ9_9MICO</name>
<comment type="caution">
    <text evidence="8">The sequence shown here is derived from an EMBL/GenBank/DDBJ whole genome shotgun (WGS) entry which is preliminary data.</text>
</comment>
<organism evidence="8 9">
    <name type="scientific">Alpinimonas psychrophila</name>
    <dbReference type="NCBI Taxonomy" id="748908"/>
    <lineage>
        <taxon>Bacteria</taxon>
        <taxon>Bacillati</taxon>
        <taxon>Actinomycetota</taxon>
        <taxon>Actinomycetes</taxon>
        <taxon>Micrococcales</taxon>
        <taxon>Microbacteriaceae</taxon>
        <taxon>Alpinimonas</taxon>
    </lineage>
</organism>
<evidence type="ECO:0000313" key="9">
    <source>
        <dbReference type="Proteomes" id="UP000524237"/>
    </source>
</evidence>
<dbReference type="PROSITE" id="PS00584">
    <property type="entry name" value="PFKB_KINASES_2"/>
    <property type="match status" value="1"/>
</dbReference>
<dbReference type="EMBL" id="JACGWU010000003">
    <property type="protein sequence ID" value="MBA8829150.1"/>
    <property type="molecule type" value="Genomic_DNA"/>
</dbReference>
<dbReference type="InterPro" id="IPR029056">
    <property type="entry name" value="Ribokinase-like"/>
</dbReference>
<keyword evidence="4 8" id="KW-0418">Kinase</keyword>
<dbReference type="GO" id="GO:0005829">
    <property type="term" value="C:cytosol"/>
    <property type="evidence" value="ECO:0007669"/>
    <property type="project" value="TreeGrafter"/>
</dbReference>
<dbReference type="AlphaFoldDB" id="A0A7W3JTZ9"/>
<protein>
    <submittedName>
        <fullName evidence="8">1-phosphofructokinase</fullName>
        <ecNumber evidence="8">2.7.1.56</ecNumber>
    </submittedName>
</protein>
<keyword evidence="2 6" id="KW-0808">Transferase</keyword>
<evidence type="ECO:0000256" key="1">
    <source>
        <dbReference type="ARBA" id="ARBA00010688"/>
    </source>
</evidence>
<evidence type="ECO:0000256" key="2">
    <source>
        <dbReference type="ARBA" id="ARBA00022679"/>
    </source>
</evidence>
<dbReference type="GO" id="GO:0005524">
    <property type="term" value="F:ATP binding"/>
    <property type="evidence" value="ECO:0007669"/>
    <property type="project" value="UniProtKB-KW"/>
</dbReference>
<dbReference type="SUPFAM" id="SSF53613">
    <property type="entry name" value="Ribokinase-like"/>
    <property type="match status" value="1"/>
</dbReference>
<evidence type="ECO:0000256" key="6">
    <source>
        <dbReference type="PIRNR" id="PIRNR000535"/>
    </source>
</evidence>
<evidence type="ECO:0000256" key="4">
    <source>
        <dbReference type="ARBA" id="ARBA00022777"/>
    </source>
</evidence>
<dbReference type="PANTHER" id="PTHR46566:SF5">
    <property type="entry name" value="1-PHOSPHOFRUCTOKINASE"/>
    <property type="match status" value="1"/>
</dbReference>
<dbReference type="PANTHER" id="PTHR46566">
    <property type="entry name" value="1-PHOSPHOFRUCTOKINASE-RELATED"/>
    <property type="match status" value="1"/>
</dbReference>
<sequence>MIITFTANPSVDLTLEIETYENGEVNRALSSHKDPAGKGINVSKALAKNGIPTSALFPADASTGQWIIAAMTAAGISTVTTPIHDEIRHNITIKDAAGTTTKINALGPVLSADEKAELHGAIVSVLETRPAWLVAAGSLPRGLDGSFYVHLGKLARDFGVRFAVDTSGGALAEVAHSGVADLMKPNHEELEELAGRGLPTVGDVEEFARSLLANEKAAIVVSLGENGALLVTPSATIWAGHAPVIADSTVGAGDSTLAGYLAADVRVRAESLDIDSANVLRISTAVAWGSAAVQLPATNAPGPENITLDAVSVRMNPSHTLTIKELHG</sequence>
<evidence type="ECO:0000259" key="7">
    <source>
        <dbReference type="Pfam" id="PF00294"/>
    </source>
</evidence>
<gene>
    <name evidence="8" type="ORF">FB555_001253</name>
</gene>